<dbReference type="SUPFAM" id="SSF141694">
    <property type="entry name" value="AF2212/PG0164-like"/>
    <property type="match status" value="1"/>
</dbReference>
<keyword evidence="2" id="KW-1185">Reference proteome</keyword>
<accession>A0ABR7ZYJ8</accession>
<gene>
    <name evidence="1" type="ORF">H6F41_12975</name>
</gene>
<name>A0ABR7ZYJ8_9CYAN</name>
<evidence type="ECO:0000313" key="1">
    <source>
        <dbReference type="EMBL" id="MBD2189051.1"/>
    </source>
</evidence>
<sequence length="78" mass="8658">MIQTLDALYDGVTLVPEVPLNIKSGTRVRIVVESLLPDAKPPKKSFLQTAKSLNLQGQPDWSENIDQYLYGENISDNA</sequence>
<reference evidence="1 2" key="1">
    <citation type="journal article" date="2020" name="ISME J.">
        <title>Comparative genomics reveals insights into cyanobacterial evolution and habitat adaptation.</title>
        <authorList>
            <person name="Chen M.Y."/>
            <person name="Teng W.K."/>
            <person name="Zhao L."/>
            <person name="Hu C.X."/>
            <person name="Zhou Y.K."/>
            <person name="Han B.P."/>
            <person name="Song L.R."/>
            <person name="Shu W.S."/>
        </authorList>
    </citation>
    <scope>NUCLEOTIDE SEQUENCE [LARGE SCALE GENOMIC DNA]</scope>
    <source>
        <strain evidence="1 2">FACHB-723</strain>
    </source>
</reference>
<dbReference type="RefSeq" id="WP_190403890.1">
    <property type="nucleotide sequence ID" value="NZ_JACJQB010000027.1"/>
</dbReference>
<protein>
    <recommendedName>
        <fullName evidence="3">DUF104 domain-containing protein</fullName>
    </recommendedName>
</protein>
<evidence type="ECO:0008006" key="3">
    <source>
        <dbReference type="Google" id="ProtNLM"/>
    </source>
</evidence>
<comment type="caution">
    <text evidence="1">The sequence shown here is derived from an EMBL/GenBank/DDBJ whole genome shotgun (WGS) entry which is preliminary data.</text>
</comment>
<proteinExistence type="predicted"/>
<dbReference type="Proteomes" id="UP000642094">
    <property type="component" value="Unassembled WGS sequence"/>
</dbReference>
<dbReference type="EMBL" id="JACJQB010000027">
    <property type="protein sequence ID" value="MBD2189051.1"/>
    <property type="molecule type" value="Genomic_DNA"/>
</dbReference>
<evidence type="ECO:0000313" key="2">
    <source>
        <dbReference type="Proteomes" id="UP000642094"/>
    </source>
</evidence>
<organism evidence="1 2">
    <name type="scientific">Pseudanabaena mucicola FACHB-723</name>
    <dbReference type="NCBI Taxonomy" id="2692860"/>
    <lineage>
        <taxon>Bacteria</taxon>
        <taxon>Bacillati</taxon>
        <taxon>Cyanobacteriota</taxon>
        <taxon>Cyanophyceae</taxon>
        <taxon>Pseudanabaenales</taxon>
        <taxon>Pseudanabaenaceae</taxon>
        <taxon>Pseudanabaena</taxon>
    </lineage>
</organism>